<evidence type="ECO:0008006" key="3">
    <source>
        <dbReference type="Google" id="ProtNLM"/>
    </source>
</evidence>
<dbReference type="GO" id="GO:0016887">
    <property type="term" value="F:ATP hydrolysis activity"/>
    <property type="evidence" value="ECO:0007669"/>
    <property type="project" value="InterPro"/>
</dbReference>
<dbReference type="GO" id="GO:0009380">
    <property type="term" value="C:excinuclease repair complex"/>
    <property type="evidence" value="ECO:0007669"/>
    <property type="project" value="InterPro"/>
</dbReference>
<organism evidence="1 2">
    <name type="scientific">Bacillus safensis</name>
    <dbReference type="NCBI Taxonomy" id="561879"/>
    <lineage>
        <taxon>Bacteria</taxon>
        <taxon>Bacillati</taxon>
        <taxon>Bacillota</taxon>
        <taxon>Bacilli</taxon>
        <taxon>Bacillales</taxon>
        <taxon>Bacillaceae</taxon>
        <taxon>Bacillus</taxon>
    </lineage>
</organism>
<dbReference type="GO" id="GO:0003677">
    <property type="term" value="F:DNA binding"/>
    <property type="evidence" value="ECO:0007669"/>
    <property type="project" value="InterPro"/>
</dbReference>
<dbReference type="PANTHER" id="PTHR24029">
    <property type="entry name" value="UVRABC SYSTEM PROTEIN B"/>
    <property type="match status" value="1"/>
</dbReference>
<dbReference type="GO" id="GO:0006289">
    <property type="term" value="P:nucleotide-excision repair"/>
    <property type="evidence" value="ECO:0007669"/>
    <property type="project" value="InterPro"/>
</dbReference>
<dbReference type="PANTHER" id="PTHR24029:SF1">
    <property type="entry name" value="TRANSCRIPTION-REPAIR-COUPLING FACTOR"/>
    <property type="match status" value="1"/>
</dbReference>
<dbReference type="GO" id="GO:0005524">
    <property type="term" value="F:ATP binding"/>
    <property type="evidence" value="ECO:0007669"/>
    <property type="project" value="InterPro"/>
</dbReference>
<evidence type="ECO:0000313" key="1">
    <source>
        <dbReference type="EMBL" id="BBP86489.1"/>
    </source>
</evidence>
<dbReference type="EMBL" id="AP021906">
    <property type="protein sequence ID" value="BBP86489.1"/>
    <property type="molecule type" value="Genomic_DNA"/>
</dbReference>
<dbReference type="InterPro" id="IPR004807">
    <property type="entry name" value="UvrB"/>
</dbReference>
<sequence>MKNIQSFIKQSDDFQSIFNGLKEGLKEQLLAGLSGSVRSLFTAAISDELKRPMFIVTHNLYQAQKVTDDLASVMPDRSVLLYPVNELIASEIAVASPELRAQRLDVLNRLANGENPIIVTPAAAVRRMLPPVELWKESQIHLKIGEEIDLEAFQKNSSYKLVMTGRRWLQRPEILVCAEESSTSMR</sequence>
<reference evidence="1 2" key="1">
    <citation type="submission" date="2019-12" db="EMBL/GenBank/DDBJ databases">
        <title>Full genome sequence of a Bacillus safensis strain isolated from commercially available natto in Indonesia.</title>
        <authorList>
            <person name="Yoshida M."/>
            <person name="Uomi M."/>
            <person name="Waturangi D."/>
            <person name="Ekaputri J.J."/>
            <person name="Setiamarga D.H.E."/>
        </authorList>
    </citation>
    <scope>NUCLEOTIDE SEQUENCE [LARGE SCALE GENOMIC DNA]</scope>
    <source>
        <strain evidence="1 2">IDN1</strain>
    </source>
</reference>
<protein>
    <recommendedName>
        <fullName evidence="3">Transcription-repair coupling factor</fullName>
    </recommendedName>
</protein>
<dbReference type="AlphaFoldDB" id="A0A5S9M3N2"/>
<gene>
    <name evidence="1" type="ORF">BsIDN1_01070</name>
</gene>
<dbReference type="Gene3D" id="3.40.50.11180">
    <property type="match status" value="1"/>
</dbReference>
<name>A0A5S9M3N2_BACIA</name>
<dbReference type="SUPFAM" id="SSF52540">
    <property type="entry name" value="P-loop containing nucleoside triphosphate hydrolases"/>
    <property type="match status" value="1"/>
</dbReference>
<dbReference type="Proteomes" id="UP000464658">
    <property type="component" value="Chromosome"/>
</dbReference>
<evidence type="ECO:0000313" key="2">
    <source>
        <dbReference type="Proteomes" id="UP000464658"/>
    </source>
</evidence>
<proteinExistence type="predicted"/>
<dbReference type="InterPro" id="IPR027417">
    <property type="entry name" value="P-loop_NTPase"/>
</dbReference>
<accession>A0A5S9M3N2</accession>
<dbReference type="Gene3D" id="3.30.2060.10">
    <property type="entry name" value="Penicillin-binding protein 1b domain"/>
    <property type="match status" value="1"/>
</dbReference>